<dbReference type="Proteomes" id="UP000256304">
    <property type="component" value="Unassembled WGS sequence"/>
</dbReference>
<dbReference type="EMBL" id="QTTN01000017">
    <property type="protein sequence ID" value="REE82659.1"/>
    <property type="molecule type" value="Genomic_DNA"/>
</dbReference>
<protein>
    <recommendedName>
        <fullName evidence="3">Molybdopterin-dependent oxidoreductase-like protein</fullName>
    </recommendedName>
</protein>
<dbReference type="AlphaFoldDB" id="A0A3D9RRT2"/>
<comment type="caution">
    <text evidence="1">The sequence shown here is derived from an EMBL/GenBank/DDBJ whole genome shotgun (WGS) entry which is preliminary data.</text>
</comment>
<gene>
    <name evidence="1" type="ORF">A8990_11723</name>
</gene>
<reference evidence="1 2" key="1">
    <citation type="submission" date="2018-08" db="EMBL/GenBank/DDBJ databases">
        <title>Genomic Encyclopedia of Type Strains, Phase III (KMG-III): the genomes of soil and plant-associated and newly described type strains.</title>
        <authorList>
            <person name="Whitman W."/>
        </authorList>
    </citation>
    <scope>NUCLEOTIDE SEQUENCE [LARGE SCALE GENOMIC DNA]</scope>
    <source>
        <strain evidence="1 2">CGMCC 1.10966</strain>
    </source>
</reference>
<sequence>MTEQSNKATMISIAYNGQEAIAVTPEDMAALAGRVFPLSERITGGAGEAFDFAEWLDAFRSQQGILQEEPLPTHLKVEAADTFEALIPWEQLKDAAVQFAVDGAPLPKGGPVRLYVPNGSSECLNVKSVIVFRLLHDEARSGEVSYGFKSTFTPDEMRLKR</sequence>
<keyword evidence="2" id="KW-1185">Reference proteome</keyword>
<accession>A0A3D9RRT2</accession>
<dbReference type="InterPro" id="IPR036374">
    <property type="entry name" value="OxRdtase_Mopterin-bd_sf"/>
</dbReference>
<evidence type="ECO:0000313" key="1">
    <source>
        <dbReference type="EMBL" id="REE82659.1"/>
    </source>
</evidence>
<name>A0A3D9RRT2_9BACL</name>
<dbReference type="RefSeq" id="WP_245996038.1">
    <property type="nucleotide sequence ID" value="NZ_QTTN01000017.1"/>
</dbReference>
<dbReference type="Gene3D" id="3.90.420.10">
    <property type="entry name" value="Oxidoreductase, molybdopterin-binding domain"/>
    <property type="match status" value="1"/>
</dbReference>
<evidence type="ECO:0008006" key="3">
    <source>
        <dbReference type="Google" id="ProtNLM"/>
    </source>
</evidence>
<organism evidence="1 2">
    <name type="scientific">Paenibacillus taihuensis</name>
    <dbReference type="NCBI Taxonomy" id="1156355"/>
    <lineage>
        <taxon>Bacteria</taxon>
        <taxon>Bacillati</taxon>
        <taxon>Bacillota</taxon>
        <taxon>Bacilli</taxon>
        <taxon>Bacillales</taxon>
        <taxon>Paenibacillaceae</taxon>
        <taxon>Paenibacillus</taxon>
    </lineage>
</organism>
<proteinExistence type="predicted"/>
<evidence type="ECO:0000313" key="2">
    <source>
        <dbReference type="Proteomes" id="UP000256304"/>
    </source>
</evidence>